<keyword evidence="2 5" id="KW-0812">Transmembrane</keyword>
<protein>
    <submittedName>
        <fullName evidence="7">Small-conductance mechanosensitive channel</fullName>
    </submittedName>
</protein>
<dbReference type="EMBL" id="PVNK01000142">
    <property type="protein sequence ID" value="PRP99061.1"/>
    <property type="molecule type" value="Genomic_DNA"/>
</dbReference>
<reference evidence="7 8" key="1">
    <citation type="submission" date="2018-03" db="EMBL/GenBank/DDBJ databases">
        <title>Draft Genome Sequences of the Obligatory Marine Myxobacteria Enhygromyxa salina SWB005.</title>
        <authorList>
            <person name="Poehlein A."/>
            <person name="Moghaddam J.A."/>
            <person name="Harms H."/>
            <person name="Alanjari M."/>
            <person name="Koenig G.M."/>
            <person name="Daniel R."/>
            <person name="Schaeberle T.F."/>
        </authorList>
    </citation>
    <scope>NUCLEOTIDE SEQUENCE [LARGE SCALE GENOMIC DNA]</scope>
    <source>
        <strain evidence="7 8">SWB005</strain>
    </source>
</reference>
<dbReference type="GO" id="GO:0016020">
    <property type="term" value="C:membrane"/>
    <property type="evidence" value="ECO:0007669"/>
    <property type="project" value="UniProtKB-SubCell"/>
</dbReference>
<dbReference type="Pfam" id="PF00924">
    <property type="entry name" value="MS_channel_2nd"/>
    <property type="match status" value="1"/>
</dbReference>
<dbReference type="GO" id="GO:0008381">
    <property type="term" value="F:mechanosensitive monoatomic ion channel activity"/>
    <property type="evidence" value="ECO:0007669"/>
    <property type="project" value="UniProtKB-ARBA"/>
</dbReference>
<gene>
    <name evidence="7" type="primary">mscS_4</name>
    <name evidence="7" type="ORF">ENSA5_29070</name>
</gene>
<proteinExistence type="predicted"/>
<keyword evidence="4 5" id="KW-0472">Membrane</keyword>
<accession>A0A2S9Y204</accession>
<dbReference type="Gene3D" id="2.30.30.60">
    <property type="match status" value="1"/>
</dbReference>
<dbReference type="PANTHER" id="PTHR30566">
    <property type="entry name" value="YNAI-RELATED MECHANOSENSITIVE ION CHANNEL"/>
    <property type="match status" value="1"/>
</dbReference>
<feature type="domain" description="Mechanosensitive ion channel MscS" evidence="6">
    <location>
        <begin position="131"/>
        <end position="206"/>
    </location>
</feature>
<feature type="transmembrane region" description="Helical" evidence="5">
    <location>
        <begin position="90"/>
        <end position="108"/>
    </location>
</feature>
<evidence type="ECO:0000259" key="6">
    <source>
        <dbReference type="Pfam" id="PF00924"/>
    </source>
</evidence>
<dbReference type="Proteomes" id="UP000237968">
    <property type="component" value="Unassembled WGS sequence"/>
</dbReference>
<keyword evidence="3 5" id="KW-1133">Transmembrane helix</keyword>
<evidence type="ECO:0000313" key="8">
    <source>
        <dbReference type="Proteomes" id="UP000237968"/>
    </source>
</evidence>
<organism evidence="7 8">
    <name type="scientific">Enhygromyxa salina</name>
    <dbReference type="NCBI Taxonomy" id="215803"/>
    <lineage>
        <taxon>Bacteria</taxon>
        <taxon>Pseudomonadati</taxon>
        <taxon>Myxococcota</taxon>
        <taxon>Polyangia</taxon>
        <taxon>Nannocystales</taxon>
        <taxon>Nannocystaceae</taxon>
        <taxon>Enhygromyxa</taxon>
    </lineage>
</organism>
<dbReference type="SUPFAM" id="SSF50182">
    <property type="entry name" value="Sm-like ribonucleoproteins"/>
    <property type="match status" value="1"/>
</dbReference>
<name>A0A2S9Y204_9BACT</name>
<comment type="caution">
    <text evidence="7">The sequence shown here is derived from an EMBL/GenBank/DDBJ whole genome shotgun (WGS) entry which is preliminary data.</text>
</comment>
<comment type="subcellular location">
    <subcellularLocation>
        <location evidence="1">Membrane</location>
    </subcellularLocation>
</comment>
<evidence type="ECO:0000256" key="5">
    <source>
        <dbReference type="SAM" id="Phobius"/>
    </source>
</evidence>
<dbReference type="AlphaFoldDB" id="A0A2S9Y204"/>
<dbReference type="Gene3D" id="1.10.287.1260">
    <property type="match status" value="1"/>
</dbReference>
<keyword evidence="8" id="KW-1185">Reference proteome</keyword>
<dbReference type="InterPro" id="IPR010920">
    <property type="entry name" value="LSM_dom_sf"/>
</dbReference>
<evidence type="ECO:0000256" key="3">
    <source>
        <dbReference type="ARBA" id="ARBA00022989"/>
    </source>
</evidence>
<dbReference type="PANTHER" id="PTHR30566:SF5">
    <property type="entry name" value="MECHANOSENSITIVE ION CHANNEL PROTEIN 1, MITOCHONDRIAL-RELATED"/>
    <property type="match status" value="1"/>
</dbReference>
<dbReference type="Gene3D" id="3.30.70.100">
    <property type="match status" value="1"/>
</dbReference>
<sequence>MWSQASALDDDGLIGHPGRVGELLEGLDQWVQEVTGLSSAAQERVLSTVVTLVALWAVRVLILRIVARRGEKSTSSSTDKTKFYYHWRKGTAYAVYVFAFLLVGRIWIESFSSLATVVGLVSAGIAVALKDPLMNLAGWLFIVWRKPFGLGDRVQIGEYRGDVVDQGVLTFSLMEIGNWVNADDRTGRLLMAPNGLVFTQVLANYSSGWFEQIWNELELIVTFESDWRAAKELMTQIAAVHGRPPSETSQEHLRGGDRYYVLLAASIEPRVFVSLDNVGVKLTLRYLCMPFERRLSAEKIWEDILDAFYEHDDIDFAYPTVRYYDNASEGKSGARASDLPSA</sequence>
<evidence type="ECO:0000256" key="1">
    <source>
        <dbReference type="ARBA" id="ARBA00004370"/>
    </source>
</evidence>
<dbReference type="InterPro" id="IPR023408">
    <property type="entry name" value="MscS_beta-dom_sf"/>
</dbReference>
<evidence type="ECO:0000256" key="2">
    <source>
        <dbReference type="ARBA" id="ARBA00022692"/>
    </source>
</evidence>
<dbReference type="InterPro" id="IPR006685">
    <property type="entry name" value="MscS_channel_2nd"/>
</dbReference>
<feature type="transmembrane region" description="Helical" evidence="5">
    <location>
        <begin position="45"/>
        <end position="67"/>
    </location>
</feature>
<evidence type="ECO:0000313" key="7">
    <source>
        <dbReference type="EMBL" id="PRP99061.1"/>
    </source>
</evidence>
<evidence type="ECO:0000256" key="4">
    <source>
        <dbReference type="ARBA" id="ARBA00023136"/>
    </source>
</evidence>